<keyword evidence="2" id="KW-0560">Oxidoreductase</keyword>
<sequence length="328" mass="36084">MRTVNWGILSTGTIAKKFADTLNHLPDSGKLTAVASRSEGGAKQFASEYNILKAYSSYYDLACDPEIDVIYIATPHSMHYENAKLCLENGKHVLCEKSFTVNAAQAAELFALAKEKKLFIMEAFWTKFLPAYQLLAKTLAEKTIGDITHFRAQYGFAPTGARYIRKFDPHLAGGTLLDIGVYAIGVAAMLLGYTPKELHSSALLGEYGTDTFNSIMLAYDQGTTAHLITAIGSIIEPQAVIFGTKGHIVLPNFTALTAYQVAIDNEATYTVNAPFLYNGFEYQIKESEQCLLNGLQESSIMTHQNTLDVLSLMDKARASWGLTYPSER</sequence>
<dbReference type="SUPFAM" id="SSF55347">
    <property type="entry name" value="Glyceraldehyde-3-phosphate dehydrogenase-like, C-terminal domain"/>
    <property type="match status" value="1"/>
</dbReference>
<dbReference type="PANTHER" id="PTHR22604">
    <property type="entry name" value="OXIDOREDUCTASES"/>
    <property type="match status" value="1"/>
</dbReference>
<dbReference type="Pfam" id="PF22725">
    <property type="entry name" value="GFO_IDH_MocA_C3"/>
    <property type="match status" value="1"/>
</dbReference>
<dbReference type="InterPro" id="IPR055170">
    <property type="entry name" value="GFO_IDH_MocA-like_dom"/>
</dbReference>
<evidence type="ECO:0000313" key="5">
    <source>
        <dbReference type="EMBL" id="TCL34504.1"/>
    </source>
</evidence>
<dbReference type="Gene3D" id="3.40.50.720">
    <property type="entry name" value="NAD(P)-binding Rossmann-like Domain"/>
    <property type="match status" value="1"/>
</dbReference>
<gene>
    <name evidence="5" type="ORF">EV210_11590</name>
</gene>
<dbReference type="InterPro" id="IPR050984">
    <property type="entry name" value="Gfo/Idh/MocA_domain"/>
</dbReference>
<dbReference type="Gene3D" id="3.30.360.10">
    <property type="entry name" value="Dihydrodipicolinate Reductase, domain 2"/>
    <property type="match status" value="1"/>
</dbReference>
<dbReference type="RefSeq" id="WP_165898969.1">
    <property type="nucleotide sequence ID" value="NZ_DAMAKO010000003.1"/>
</dbReference>
<evidence type="ECO:0000256" key="2">
    <source>
        <dbReference type="ARBA" id="ARBA00023002"/>
    </source>
</evidence>
<accession>A0A4R1PUR5</accession>
<evidence type="ECO:0000313" key="6">
    <source>
        <dbReference type="Proteomes" id="UP000295063"/>
    </source>
</evidence>
<comment type="caution">
    <text evidence="5">The sequence shown here is derived from an EMBL/GenBank/DDBJ whole genome shotgun (WGS) entry which is preliminary data.</text>
</comment>
<reference evidence="5 6" key="1">
    <citation type="submission" date="2019-03" db="EMBL/GenBank/DDBJ databases">
        <title>Genomic Encyclopedia of Type Strains, Phase IV (KMG-IV): sequencing the most valuable type-strain genomes for metagenomic binning, comparative biology and taxonomic classification.</title>
        <authorList>
            <person name="Goeker M."/>
        </authorList>
    </citation>
    <scope>NUCLEOTIDE SEQUENCE [LARGE SCALE GENOMIC DNA]</scope>
    <source>
        <strain evidence="5 6">DSM 15969</strain>
    </source>
</reference>
<dbReference type="GO" id="GO:0000166">
    <property type="term" value="F:nucleotide binding"/>
    <property type="evidence" value="ECO:0007669"/>
    <property type="project" value="InterPro"/>
</dbReference>
<dbReference type="Pfam" id="PF01408">
    <property type="entry name" value="GFO_IDH_MocA"/>
    <property type="match status" value="1"/>
</dbReference>
<feature type="domain" description="GFO/IDH/MocA-like oxidoreductase" evidence="4">
    <location>
        <begin position="132"/>
        <end position="248"/>
    </location>
</feature>
<dbReference type="SUPFAM" id="SSF51735">
    <property type="entry name" value="NAD(P)-binding Rossmann-fold domains"/>
    <property type="match status" value="1"/>
</dbReference>
<organism evidence="5 6">
    <name type="scientific">Anaerospora hongkongensis</name>
    <dbReference type="NCBI Taxonomy" id="244830"/>
    <lineage>
        <taxon>Bacteria</taxon>
        <taxon>Bacillati</taxon>
        <taxon>Bacillota</taxon>
        <taxon>Negativicutes</taxon>
        <taxon>Selenomonadales</taxon>
        <taxon>Sporomusaceae</taxon>
        <taxon>Anaerospora</taxon>
    </lineage>
</organism>
<keyword evidence="6" id="KW-1185">Reference proteome</keyword>
<feature type="domain" description="Gfo/Idh/MocA-like oxidoreductase N-terminal" evidence="3">
    <location>
        <begin position="5"/>
        <end position="122"/>
    </location>
</feature>
<evidence type="ECO:0000259" key="4">
    <source>
        <dbReference type="Pfam" id="PF22725"/>
    </source>
</evidence>
<dbReference type="AlphaFoldDB" id="A0A4R1PUR5"/>
<proteinExistence type="inferred from homology"/>
<dbReference type="PANTHER" id="PTHR22604:SF105">
    <property type="entry name" value="TRANS-1,2-DIHYDROBENZENE-1,2-DIOL DEHYDROGENASE"/>
    <property type="match status" value="1"/>
</dbReference>
<dbReference type="GO" id="GO:0016491">
    <property type="term" value="F:oxidoreductase activity"/>
    <property type="evidence" value="ECO:0007669"/>
    <property type="project" value="UniProtKB-KW"/>
</dbReference>
<protein>
    <submittedName>
        <fullName evidence="5">Putative dehydrogenase</fullName>
    </submittedName>
</protein>
<evidence type="ECO:0000256" key="1">
    <source>
        <dbReference type="ARBA" id="ARBA00010928"/>
    </source>
</evidence>
<dbReference type="Proteomes" id="UP000295063">
    <property type="component" value="Unassembled WGS sequence"/>
</dbReference>
<name>A0A4R1PUR5_9FIRM</name>
<dbReference type="InterPro" id="IPR000683">
    <property type="entry name" value="Gfo/Idh/MocA-like_OxRdtase_N"/>
</dbReference>
<comment type="similarity">
    <text evidence="1">Belongs to the Gfo/Idh/MocA family.</text>
</comment>
<dbReference type="EMBL" id="SLUI01000015">
    <property type="protein sequence ID" value="TCL34504.1"/>
    <property type="molecule type" value="Genomic_DNA"/>
</dbReference>
<dbReference type="InterPro" id="IPR036291">
    <property type="entry name" value="NAD(P)-bd_dom_sf"/>
</dbReference>
<evidence type="ECO:0000259" key="3">
    <source>
        <dbReference type="Pfam" id="PF01408"/>
    </source>
</evidence>